<dbReference type="Gene3D" id="2.60.40.650">
    <property type="match status" value="1"/>
</dbReference>
<evidence type="ECO:0000313" key="7">
    <source>
        <dbReference type="EMBL" id="TCV97530.1"/>
    </source>
</evidence>
<feature type="domain" description="Moybdenum cofactor oxidoreductase dimerisation" evidence="6">
    <location>
        <begin position="297"/>
        <end position="398"/>
    </location>
</feature>
<dbReference type="GO" id="GO:0008482">
    <property type="term" value="F:sulfite oxidase activity"/>
    <property type="evidence" value="ECO:0007669"/>
    <property type="project" value="TreeGrafter"/>
</dbReference>
<accession>A0A4R3YY10</accession>
<dbReference type="Pfam" id="PF03404">
    <property type="entry name" value="Mo-co_dimer"/>
    <property type="match status" value="1"/>
</dbReference>
<sequence length="415" mass="44690">MAEKELELRIARRAFLKKAGIAAVVGSPLIHSAIRASGVEEPIRFADGPRQLVKYPQKRPLIGVTARPPHLETPFAVFNEGPITPNDAFFVRYHLANIPRSIDPATYRLAVKGAVGKPLALSLADLKALAEPVSLVAVNQCSGNSRGFSTPRVFGAQLANGAMGNARWVGVPLKAVLEKAGVAASAVQVAFNGLDTAVLPGTPDFRKALDIEHALSPEVLLAWGMNGEDIPFLNGYPLKLVVPGYFGTYWIKHLSEIEVLDRAFDGHDAFYMTKGYRVPDNDCLCVAPGTAAASTRPISTLPVRSFITSLVSGATVPVEHTVELKGIAFDSGAGIEKVEISIDGGKRWRNAVLGKDLGRYSFREWRLPISFASKGPKVLMVRASNRQGEVQPAVADWNPGGYRRHAIESTSIVVV</sequence>
<dbReference type="InterPro" id="IPR014756">
    <property type="entry name" value="Ig_E-set"/>
</dbReference>
<dbReference type="GO" id="GO:0030151">
    <property type="term" value="F:molybdenum ion binding"/>
    <property type="evidence" value="ECO:0007669"/>
    <property type="project" value="InterPro"/>
</dbReference>
<comment type="cofactor">
    <cofactor evidence="1">
        <name>Mo-molybdopterin</name>
        <dbReference type="ChEBI" id="CHEBI:71302"/>
    </cofactor>
</comment>
<dbReference type="Gene3D" id="3.90.420.10">
    <property type="entry name" value="Oxidoreductase, molybdopterin-binding domain"/>
    <property type="match status" value="1"/>
</dbReference>
<dbReference type="PANTHER" id="PTHR19372:SF7">
    <property type="entry name" value="SULFITE OXIDASE, MITOCHONDRIAL"/>
    <property type="match status" value="1"/>
</dbReference>
<name>A0A4R3YY10_9GAMM</name>
<dbReference type="PANTHER" id="PTHR19372">
    <property type="entry name" value="SULFITE REDUCTASE"/>
    <property type="match status" value="1"/>
</dbReference>
<dbReference type="InterPro" id="IPR000572">
    <property type="entry name" value="OxRdtase_Mopterin-bd_dom"/>
</dbReference>
<dbReference type="SUPFAM" id="SSF56524">
    <property type="entry name" value="Oxidoreductase molybdopterin-binding domain"/>
    <property type="match status" value="1"/>
</dbReference>
<dbReference type="PRINTS" id="PR00407">
    <property type="entry name" value="EUMOPTERIN"/>
</dbReference>
<dbReference type="InterPro" id="IPR008335">
    <property type="entry name" value="Mopterin_OxRdtase_euk"/>
</dbReference>
<evidence type="ECO:0000256" key="4">
    <source>
        <dbReference type="ARBA" id="ARBA00023002"/>
    </source>
</evidence>
<keyword evidence="2" id="KW-0500">Molybdenum</keyword>
<dbReference type="InterPro" id="IPR036374">
    <property type="entry name" value="OxRdtase_Mopterin-bd_sf"/>
</dbReference>
<dbReference type="EMBL" id="SMCS01000001">
    <property type="protein sequence ID" value="TCV97530.1"/>
    <property type="molecule type" value="Genomic_DNA"/>
</dbReference>
<protein>
    <submittedName>
        <fullName evidence="7">DMSO/TMAO reductase YedYZ molybdopterin-dependent catalytic subunit</fullName>
    </submittedName>
</protein>
<evidence type="ECO:0000256" key="2">
    <source>
        <dbReference type="ARBA" id="ARBA00022505"/>
    </source>
</evidence>
<dbReference type="AlphaFoldDB" id="A0A4R3YY10"/>
<dbReference type="GO" id="GO:0043546">
    <property type="term" value="F:molybdopterin cofactor binding"/>
    <property type="evidence" value="ECO:0007669"/>
    <property type="project" value="TreeGrafter"/>
</dbReference>
<feature type="domain" description="Oxidoreductase molybdopterin-binding" evidence="5">
    <location>
        <begin position="97"/>
        <end position="267"/>
    </location>
</feature>
<proteinExistence type="predicted"/>
<keyword evidence="8" id="KW-1185">Reference proteome</keyword>
<dbReference type="RefSeq" id="WP_243649108.1">
    <property type="nucleotide sequence ID" value="NZ_SMCS01000001.1"/>
</dbReference>
<evidence type="ECO:0000259" key="6">
    <source>
        <dbReference type="Pfam" id="PF03404"/>
    </source>
</evidence>
<dbReference type="GO" id="GO:0020037">
    <property type="term" value="F:heme binding"/>
    <property type="evidence" value="ECO:0007669"/>
    <property type="project" value="TreeGrafter"/>
</dbReference>
<dbReference type="Pfam" id="PF00174">
    <property type="entry name" value="Oxidored_molyb"/>
    <property type="match status" value="1"/>
</dbReference>
<gene>
    <name evidence="7" type="ORF">EC912_101546</name>
</gene>
<evidence type="ECO:0000259" key="5">
    <source>
        <dbReference type="Pfam" id="PF00174"/>
    </source>
</evidence>
<organism evidence="7 8">
    <name type="scientific">Luteibacter rhizovicinus</name>
    <dbReference type="NCBI Taxonomy" id="242606"/>
    <lineage>
        <taxon>Bacteria</taxon>
        <taxon>Pseudomonadati</taxon>
        <taxon>Pseudomonadota</taxon>
        <taxon>Gammaproteobacteria</taxon>
        <taxon>Lysobacterales</taxon>
        <taxon>Rhodanobacteraceae</taxon>
        <taxon>Luteibacter</taxon>
    </lineage>
</organism>
<comment type="caution">
    <text evidence="7">The sequence shown here is derived from an EMBL/GenBank/DDBJ whole genome shotgun (WGS) entry which is preliminary data.</text>
</comment>
<dbReference type="InterPro" id="IPR005066">
    <property type="entry name" value="MoCF_OxRdtse_dimer"/>
</dbReference>
<evidence type="ECO:0000256" key="1">
    <source>
        <dbReference type="ARBA" id="ARBA00001924"/>
    </source>
</evidence>
<dbReference type="FunFam" id="3.90.420.10:FF:000007">
    <property type="entry name" value="Sulfite:cytochrome c oxidoreductase subunit A"/>
    <property type="match status" value="1"/>
</dbReference>
<keyword evidence="3" id="KW-0479">Metal-binding</keyword>
<dbReference type="SUPFAM" id="SSF81296">
    <property type="entry name" value="E set domains"/>
    <property type="match status" value="1"/>
</dbReference>
<dbReference type="GO" id="GO:0006790">
    <property type="term" value="P:sulfur compound metabolic process"/>
    <property type="evidence" value="ECO:0007669"/>
    <property type="project" value="TreeGrafter"/>
</dbReference>
<evidence type="ECO:0000256" key="3">
    <source>
        <dbReference type="ARBA" id="ARBA00022723"/>
    </source>
</evidence>
<reference evidence="7 8" key="1">
    <citation type="submission" date="2019-03" db="EMBL/GenBank/DDBJ databases">
        <title>Above-ground endophytic microbial communities from plants in different locations in the United States.</title>
        <authorList>
            <person name="Frank C."/>
        </authorList>
    </citation>
    <scope>NUCLEOTIDE SEQUENCE [LARGE SCALE GENOMIC DNA]</scope>
    <source>
        <strain evidence="7 8">LP_13_YM</strain>
    </source>
</reference>
<dbReference type="Proteomes" id="UP000295645">
    <property type="component" value="Unassembled WGS sequence"/>
</dbReference>
<evidence type="ECO:0000313" key="8">
    <source>
        <dbReference type="Proteomes" id="UP000295645"/>
    </source>
</evidence>
<keyword evidence="4" id="KW-0560">Oxidoreductase</keyword>